<dbReference type="CDD" id="cd07043">
    <property type="entry name" value="STAS_anti-anti-sigma_factors"/>
    <property type="match status" value="1"/>
</dbReference>
<evidence type="ECO:0000256" key="1">
    <source>
        <dbReference type="ARBA" id="ARBA00009013"/>
    </source>
</evidence>
<dbReference type="InterPro" id="IPR002645">
    <property type="entry name" value="STAS_dom"/>
</dbReference>
<dbReference type="SUPFAM" id="SSF52091">
    <property type="entry name" value="SpoIIaa-like"/>
    <property type="match status" value="1"/>
</dbReference>
<proteinExistence type="inferred from homology"/>
<dbReference type="PROSITE" id="PS50801">
    <property type="entry name" value="STAS"/>
    <property type="match status" value="1"/>
</dbReference>
<dbReference type="AlphaFoldDB" id="A0A6J6HP07"/>
<dbReference type="Pfam" id="PF01740">
    <property type="entry name" value="STAS"/>
    <property type="match status" value="1"/>
</dbReference>
<dbReference type="GO" id="GO:0043856">
    <property type="term" value="F:anti-sigma factor antagonist activity"/>
    <property type="evidence" value="ECO:0007669"/>
    <property type="project" value="InterPro"/>
</dbReference>
<name>A0A6J6HP07_9ZZZZ</name>
<dbReference type="Gene3D" id="3.30.750.24">
    <property type="entry name" value="STAS domain"/>
    <property type="match status" value="1"/>
</dbReference>
<gene>
    <name evidence="3" type="ORF">UFOPK1835_01246</name>
</gene>
<comment type="similarity">
    <text evidence="1">Belongs to the anti-sigma-factor antagonist family.</text>
</comment>
<reference evidence="3" key="1">
    <citation type="submission" date="2020-05" db="EMBL/GenBank/DDBJ databases">
        <authorList>
            <person name="Chiriac C."/>
            <person name="Salcher M."/>
            <person name="Ghai R."/>
            <person name="Kavagutti S V."/>
        </authorList>
    </citation>
    <scope>NUCLEOTIDE SEQUENCE</scope>
</reference>
<dbReference type="PANTHER" id="PTHR33495:SF2">
    <property type="entry name" value="ANTI-SIGMA FACTOR ANTAGONIST TM_1081-RELATED"/>
    <property type="match status" value="1"/>
</dbReference>
<evidence type="ECO:0000313" key="3">
    <source>
        <dbReference type="EMBL" id="CAB4613509.1"/>
    </source>
</evidence>
<feature type="domain" description="STAS" evidence="2">
    <location>
        <begin position="13"/>
        <end position="115"/>
    </location>
</feature>
<dbReference type="PANTHER" id="PTHR33495">
    <property type="entry name" value="ANTI-SIGMA FACTOR ANTAGONIST TM_1081-RELATED-RELATED"/>
    <property type="match status" value="1"/>
</dbReference>
<dbReference type="InterPro" id="IPR003658">
    <property type="entry name" value="Anti-sigma_ant"/>
</dbReference>
<dbReference type="InterPro" id="IPR036513">
    <property type="entry name" value="STAS_dom_sf"/>
</dbReference>
<organism evidence="3">
    <name type="scientific">freshwater metagenome</name>
    <dbReference type="NCBI Taxonomy" id="449393"/>
    <lineage>
        <taxon>unclassified sequences</taxon>
        <taxon>metagenomes</taxon>
        <taxon>ecological metagenomes</taxon>
    </lineage>
</organism>
<accession>A0A6J6HP07</accession>
<protein>
    <submittedName>
        <fullName evidence="3">Unannotated protein</fullName>
    </submittedName>
</protein>
<evidence type="ECO:0000259" key="2">
    <source>
        <dbReference type="PROSITE" id="PS50801"/>
    </source>
</evidence>
<sequence length="118" mass="12436">MVFDLIVAPGRGGVGVVSVIGELDISTAPKLRQQLIQAIADLGPSPKIVLDLAGTDYLDSTGLGVILGGVKRTRLQGGDLALSRAEPQVRRDFEITRLIEVLPIHESIDAAIDALLGE</sequence>
<dbReference type="NCBIfam" id="TIGR00377">
    <property type="entry name" value="ant_ant_sig"/>
    <property type="match status" value="1"/>
</dbReference>
<dbReference type="EMBL" id="CAEZUP010000052">
    <property type="protein sequence ID" value="CAB4613509.1"/>
    <property type="molecule type" value="Genomic_DNA"/>
</dbReference>